<feature type="transmembrane region" description="Helical" evidence="11">
    <location>
        <begin position="136"/>
        <end position="161"/>
    </location>
</feature>
<evidence type="ECO:0000313" key="13">
    <source>
        <dbReference type="Proteomes" id="UP000095287"/>
    </source>
</evidence>
<comment type="subcellular location">
    <subcellularLocation>
        <location evidence="1">Cell membrane</location>
        <topology evidence="1">Multi-pass membrane protein</topology>
    </subcellularLocation>
</comment>
<dbReference type="GO" id="GO:0007187">
    <property type="term" value="P:G protein-coupled receptor signaling pathway, coupled to cyclic nucleotide second messenger"/>
    <property type="evidence" value="ECO:0007669"/>
    <property type="project" value="TreeGrafter"/>
</dbReference>
<keyword evidence="13" id="KW-1185">Reference proteome</keyword>
<evidence type="ECO:0000256" key="8">
    <source>
        <dbReference type="ARBA" id="ARBA00023170"/>
    </source>
</evidence>
<dbReference type="InterPro" id="IPR000276">
    <property type="entry name" value="GPCR_Rhodpsn"/>
</dbReference>
<evidence type="ECO:0000256" key="3">
    <source>
        <dbReference type="ARBA" id="ARBA00022692"/>
    </source>
</evidence>
<evidence type="ECO:0000256" key="11">
    <source>
        <dbReference type="SAM" id="Phobius"/>
    </source>
</evidence>
<keyword evidence="7" id="KW-1015">Disulfide bond</keyword>
<reference evidence="14" key="1">
    <citation type="submission" date="2016-11" db="UniProtKB">
        <authorList>
            <consortium name="WormBaseParasite"/>
        </authorList>
    </citation>
    <scope>IDENTIFICATION</scope>
</reference>
<comment type="similarity">
    <text evidence="10">Belongs to the G-protein coupled receptor 1 family.</text>
</comment>
<evidence type="ECO:0000256" key="7">
    <source>
        <dbReference type="ARBA" id="ARBA00023157"/>
    </source>
</evidence>
<evidence type="ECO:0000256" key="5">
    <source>
        <dbReference type="ARBA" id="ARBA00023040"/>
    </source>
</evidence>
<evidence type="ECO:0000256" key="6">
    <source>
        <dbReference type="ARBA" id="ARBA00023136"/>
    </source>
</evidence>
<evidence type="ECO:0000256" key="2">
    <source>
        <dbReference type="ARBA" id="ARBA00022475"/>
    </source>
</evidence>
<evidence type="ECO:0000256" key="1">
    <source>
        <dbReference type="ARBA" id="ARBA00004651"/>
    </source>
</evidence>
<feature type="domain" description="G-protein coupled receptors family 1 profile" evidence="12">
    <location>
        <begin position="35"/>
        <end position="227"/>
    </location>
</feature>
<dbReference type="GO" id="GO:0016907">
    <property type="term" value="F:G protein-coupled acetylcholine receptor activity"/>
    <property type="evidence" value="ECO:0007669"/>
    <property type="project" value="TreeGrafter"/>
</dbReference>
<dbReference type="FunFam" id="1.20.1070.10:FF:000365">
    <property type="entry name" value="Muscarinic acetylcholine receptor gar-2"/>
    <property type="match status" value="1"/>
</dbReference>
<evidence type="ECO:0000256" key="10">
    <source>
        <dbReference type="RuleBase" id="RU000688"/>
    </source>
</evidence>
<keyword evidence="9 10" id="KW-0807">Transducer</keyword>
<keyword evidence="6 11" id="KW-0472">Membrane</keyword>
<dbReference type="Gene3D" id="1.20.1070.10">
    <property type="entry name" value="Rhodopsin 7-helix transmembrane proteins"/>
    <property type="match status" value="1"/>
</dbReference>
<protein>
    <submittedName>
        <fullName evidence="14">G_PROTEIN_RECEP_F1_2 domain-containing protein</fullName>
    </submittedName>
</protein>
<dbReference type="SUPFAM" id="SSF81321">
    <property type="entry name" value="Family A G protein-coupled receptor-like"/>
    <property type="match status" value="1"/>
</dbReference>
<keyword evidence="8 10" id="KW-0675">Receptor</keyword>
<dbReference type="GO" id="GO:0030425">
    <property type="term" value="C:dendrite"/>
    <property type="evidence" value="ECO:0007669"/>
    <property type="project" value="TreeGrafter"/>
</dbReference>
<dbReference type="WBParaSite" id="L893_g28102.t2">
    <property type="protein sequence ID" value="L893_g28102.t2"/>
    <property type="gene ID" value="L893_g28102"/>
</dbReference>
<feature type="transmembrane region" description="Helical" evidence="11">
    <location>
        <begin position="95"/>
        <end position="115"/>
    </location>
</feature>
<dbReference type="Proteomes" id="UP000095287">
    <property type="component" value="Unplaced"/>
</dbReference>
<dbReference type="PANTHER" id="PTHR24247">
    <property type="entry name" value="5-HYDROXYTRYPTAMINE RECEPTOR"/>
    <property type="match status" value="1"/>
</dbReference>
<dbReference type="PROSITE" id="PS50262">
    <property type="entry name" value="G_PROTEIN_RECEP_F1_2"/>
    <property type="match status" value="1"/>
</dbReference>
<evidence type="ECO:0000256" key="9">
    <source>
        <dbReference type="ARBA" id="ARBA00023224"/>
    </source>
</evidence>
<keyword evidence="3 10" id="KW-0812">Transmembrane</keyword>
<accession>A0A1I7ZN20</accession>
<dbReference type="GO" id="GO:0004993">
    <property type="term" value="F:G protein-coupled serotonin receptor activity"/>
    <property type="evidence" value="ECO:0007669"/>
    <property type="project" value="TreeGrafter"/>
</dbReference>
<feature type="transmembrane region" description="Helical" evidence="11">
    <location>
        <begin position="55"/>
        <end position="75"/>
    </location>
</feature>
<evidence type="ECO:0000313" key="14">
    <source>
        <dbReference type="WBParaSite" id="L893_g28102.t2"/>
    </source>
</evidence>
<dbReference type="AlphaFoldDB" id="A0A1I7ZN20"/>
<name>A0A1I7ZN20_9BILA</name>
<proteinExistence type="inferred from homology"/>
<dbReference type="InterPro" id="IPR017452">
    <property type="entry name" value="GPCR_Rhodpsn_7TM"/>
</dbReference>
<dbReference type="Pfam" id="PF00001">
    <property type="entry name" value="7tm_1"/>
    <property type="match status" value="1"/>
</dbReference>
<organism evidence="13 14">
    <name type="scientific">Steinernema glaseri</name>
    <dbReference type="NCBI Taxonomy" id="37863"/>
    <lineage>
        <taxon>Eukaryota</taxon>
        <taxon>Metazoa</taxon>
        <taxon>Ecdysozoa</taxon>
        <taxon>Nematoda</taxon>
        <taxon>Chromadorea</taxon>
        <taxon>Rhabditida</taxon>
        <taxon>Tylenchina</taxon>
        <taxon>Panagrolaimomorpha</taxon>
        <taxon>Strongyloidoidea</taxon>
        <taxon>Steinernematidae</taxon>
        <taxon>Steinernema</taxon>
    </lineage>
</organism>
<feature type="transmembrane region" description="Helical" evidence="11">
    <location>
        <begin position="181"/>
        <end position="206"/>
    </location>
</feature>
<dbReference type="GO" id="GO:0005886">
    <property type="term" value="C:plasma membrane"/>
    <property type="evidence" value="ECO:0007669"/>
    <property type="project" value="UniProtKB-SubCell"/>
</dbReference>
<sequence length="322" mass="36083">MASSAVSSLQEPPGSWSDVLLVLGMGLVSIVTVVGNLVVLLSYYLDRNIRQPSNYFIFSLAVSDLLIGLEGIPVYTHFFLHSQKWKFGWFLCDLWLSIDYACCLASIYTVLGITVDRYCSVKYPAAYRNWRTPTKVLLIIALTWIIPGVLFSVSIFGYGSITGRGRVLKEDECYVQFMTNAYLNMGMYISYYWSTLVVMLVLYYGIYRAAQELASKSEQKHKRLAMLSRMKGPPLAPSRDAVSAVLTSEAAPSSSVADDTSDSLHSRYGSRVRIANRVEQSNKTHLSKVQTLSDLIKDLTMSIRPIPRRGKREAITSLSLCF</sequence>
<keyword evidence="4 11" id="KW-1133">Transmembrane helix</keyword>
<dbReference type="GO" id="GO:0007197">
    <property type="term" value="P:adenylate cyclase-inhibiting G protein-coupled acetylcholine receptor signaling pathway"/>
    <property type="evidence" value="ECO:0007669"/>
    <property type="project" value="TreeGrafter"/>
</dbReference>
<evidence type="ECO:0000256" key="4">
    <source>
        <dbReference type="ARBA" id="ARBA00022989"/>
    </source>
</evidence>
<dbReference type="PRINTS" id="PR00237">
    <property type="entry name" value="GPCRRHODOPSN"/>
</dbReference>
<keyword evidence="2" id="KW-1003">Cell membrane</keyword>
<dbReference type="PROSITE" id="PS00237">
    <property type="entry name" value="G_PROTEIN_RECEP_F1_1"/>
    <property type="match status" value="1"/>
</dbReference>
<keyword evidence="5 10" id="KW-0297">G-protein coupled receptor</keyword>
<dbReference type="PANTHER" id="PTHR24247:SF191">
    <property type="entry name" value="MUSCARINIC ACETYLCHOLINE RECEPTOR, B-TYPE, ISOFORM A"/>
    <property type="match status" value="1"/>
</dbReference>
<dbReference type="GO" id="GO:0045202">
    <property type="term" value="C:synapse"/>
    <property type="evidence" value="ECO:0007669"/>
    <property type="project" value="TreeGrafter"/>
</dbReference>
<feature type="transmembrane region" description="Helical" evidence="11">
    <location>
        <begin position="20"/>
        <end position="43"/>
    </location>
</feature>
<evidence type="ECO:0000259" key="12">
    <source>
        <dbReference type="PROSITE" id="PS50262"/>
    </source>
</evidence>